<comment type="caution">
    <text evidence="4">The sequence shown here is derived from an EMBL/GenBank/DDBJ whole genome shotgun (WGS) entry which is preliminary data.</text>
</comment>
<keyword evidence="3" id="KW-0378">Hydrolase</keyword>
<dbReference type="NCBIfam" id="TIGR00730">
    <property type="entry name" value="Rossman fold protein, TIGR00730 family"/>
    <property type="match status" value="1"/>
</dbReference>
<dbReference type="Gene3D" id="3.40.50.450">
    <property type="match status" value="1"/>
</dbReference>
<organism evidence="4 5">
    <name type="scientific">Humitalea rosea</name>
    <dbReference type="NCBI Taxonomy" id="990373"/>
    <lineage>
        <taxon>Bacteria</taxon>
        <taxon>Pseudomonadati</taxon>
        <taxon>Pseudomonadota</taxon>
        <taxon>Alphaproteobacteria</taxon>
        <taxon>Acetobacterales</taxon>
        <taxon>Roseomonadaceae</taxon>
        <taxon>Humitalea</taxon>
    </lineage>
</organism>
<dbReference type="SUPFAM" id="SSF102405">
    <property type="entry name" value="MCP/YpsA-like"/>
    <property type="match status" value="1"/>
</dbReference>
<comment type="similarity">
    <text evidence="2 3">Belongs to the LOG family.</text>
</comment>
<dbReference type="InterPro" id="IPR005269">
    <property type="entry name" value="LOG"/>
</dbReference>
<name>A0A2W7HWE5_9PROT</name>
<dbReference type="EC" id="3.2.2.n1" evidence="3"/>
<evidence type="ECO:0000256" key="1">
    <source>
        <dbReference type="ARBA" id="ARBA00000274"/>
    </source>
</evidence>
<accession>A0A2W7HWE5</accession>
<reference evidence="4 5" key="1">
    <citation type="submission" date="2018-06" db="EMBL/GenBank/DDBJ databases">
        <title>Genomic Encyclopedia of Archaeal and Bacterial Type Strains, Phase II (KMG-II): from individual species to whole genera.</title>
        <authorList>
            <person name="Goeker M."/>
        </authorList>
    </citation>
    <scope>NUCLEOTIDE SEQUENCE [LARGE SCALE GENOMIC DNA]</scope>
    <source>
        <strain evidence="4 5">DSM 24525</strain>
    </source>
</reference>
<gene>
    <name evidence="4" type="ORF">C8P66_1395</name>
</gene>
<dbReference type="Pfam" id="PF03641">
    <property type="entry name" value="Lysine_decarbox"/>
    <property type="match status" value="1"/>
</dbReference>
<dbReference type="RefSeq" id="WP_111400413.1">
    <property type="nucleotide sequence ID" value="NZ_QKYU01000039.1"/>
</dbReference>
<dbReference type="InterPro" id="IPR031100">
    <property type="entry name" value="LOG_fam"/>
</dbReference>
<evidence type="ECO:0000313" key="5">
    <source>
        <dbReference type="Proteomes" id="UP000249688"/>
    </source>
</evidence>
<keyword evidence="3" id="KW-0203">Cytokinin biosynthesis</keyword>
<dbReference type="PANTHER" id="PTHR31223">
    <property type="entry name" value="LOG FAMILY PROTEIN YJL055W"/>
    <property type="match status" value="1"/>
</dbReference>
<dbReference type="AlphaFoldDB" id="A0A2W7HWE5"/>
<dbReference type="GO" id="GO:0005829">
    <property type="term" value="C:cytosol"/>
    <property type="evidence" value="ECO:0007669"/>
    <property type="project" value="TreeGrafter"/>
</dbReference>
<dbReference type="GO" id="GO:0008714">
    <property type="term" value="F:AMP nucleosidase activity"/>
    <property type="evidence" value="ECO:0007669"/>
    <property type="project" value="UniProtKB-EC"/>
</dbReference>
<evidence type="ECO:0000256" key="2">
    <source>
        <dbReference type="ARBA" id="ARBA00006763"/>
    </source>
</evidence>
<proteinExistence type="inferred from homology"/>
<sequence length="202" mass="21034">MDVSAPPTPLRRVCVFCGASPGLRPIYAEAARALGQAIAARGLGLVYGGGHVGLMGIVADAALAAGAPVTGVIPEALLRREVGHGALTDLRVVATMHERKAMMADLAGGFIVLPGGFGTLEEAAEILTWSQLGIHRKGLVFLDIDGFWSPLIHMFDHMGGEGFLRPHVRELAVVAETPEAALDALAGFAAPPTESWLTPAQT</sequence>
<protein>
    <recommendedName>
        <fullName evidence="3">Cytokinin riboside 5'-monophosphate phosphoribohydrolase</fullName>
        <ecNumber evidence="3">3.2.2.n1</ecNumber>
    </recommendedName>
</protein>
<dbReference type="OrthoDB" id="9801098at2"/>
<dbReference type="PANTHER" id="PTHR31223:SF70">
    <property type="entry name" value="LOG FAMILY PROTEIN YJL055W"/>
    <property type="match status" value="1"/>
</dbReference>
<dbReference type="EMBL" id="QKYU01000039">
    <property type="protein sequence ID" value="PZW37854.1"/>
    <property type="molecule type" value="Genomic_DNA"/>
</dbReference>
<keyword evidence="5" id="KW-1185">Reference proteome</keyword>
<comment type="catalytic activity">
    <reaction evidence="1">
        <text>AMP + H2O = D-ribose 5-phosphate + adenine</text>
        <dbReference type="Rhea" id="RHEA:20129"/>
        <dbReference type="ChEBI" id="CHEBI:15377"/>
        <dbReference type="ChEBI" id="CHEBI:16708"/>
        <dbReference type="ChEBI" id="CHEBI:78346"/>
        <dbReference type="ChEBI" id="CHEBI:456215"/>
        <dbReference type="EC" id="3.2.2.4"/>
    </reaction>
</comment>
<dbReference type="GO" id="GO:0009691">
    <property type="term" value="P:cytokinin biosynthetic process"/>
    <property type="evidence" value="ECO:0007669"/>
    <property type="project" value="UniProtKB-UniRule"/>
</dbReference>
<evidence type="ECO:0000313" key="4">
    <source>
        <dbReference type="EMBL" id="PZW37854.1"/>
    </source>
</evidence>
<evidence type="ECO:0000256" key="3">
    <source>
        <dbReference type="RuleBase" id="RU363015"/>
    </source>
</evidence>
<dbReference type="Proteomes" id="UP000249688">
    <property type="component" value="Unassembled WGS sequence"/>
</dbReference>